<dbReference type="Pfam" id="PF18426">
    <property type="entry name" value="Tli4_C"/>
    <property type="match status" value="1"/>
</dbReference>
<dbReference type="Pfam" id="PF18443">
    <property type="entry name" value="Tli4_N"/>
    <property type="match status" value="1"/>
</dbReference>
<dbReference type="InterPro" id="IPR040761">
    <property type="entry name" value="Tli4_N"/>
</dbReference>
<evidence type="ECO:0000259" key="3">
    <source>
        <dbReference type="Pfam" id="PF18443"/>
    </source>
</evidence>
<proteinExistence type="predicted"/>
<dbReference type="OrthoDB" id="8752886at2"/>
<accession>A0A2P5GT77</accession>
<dbReference type="InterPro" id="IPR041290">
    <property type="entry name" value="Tli4_C"/>
</dbReference>
<reference evidence="6 7" key="1">
    <citation type="submission" date="2018-01" db="EMBL/GenBank/DDBJ databases">
        <title>Superficieibacter electus gen. nov., sp. nov., an extended-spectrum beta-lactamase possessing member of the Enterobacteriaceae family, isolated from intensive care unit surfaces.</title>
        <authorList>
            <person name="Potter R.F."/>
            <person name="D'Souza A.W."/>
        </authorList>
    </citation>
    <scope>NUCLEOTIDE SEQUENCE [LARGE SCALE GENOMIC DNA]</scope>
    <source>
        <strain evidence="5 7">BP-1</strain>
        <strain evidence="4 6">BP-2</strain>
    </source>
</reference>
<evidence type="ECO:0000259" key="2">
    <source>
        <dbReference type="Pfam" id="PF18426"/>
    </source>
</evidence>
<evidence type="ECO:0000313" key="7">
    <source>
        <dbReference type="Proteomes" id="UP000247005"/>
    </source>
</evidence>
<protein>
    <recommendedName>
        <fullName evidence="8">Tle cognate immunity protein 4 C-terminal domain-containing protein</fullName>
    </recommendedName>
</protein>
<sequence length="353" mass="40630">MKKRIFSFLWMVMLIPSFYVNALPQHDLITPDNLFSKTKPQCVGLYVVDVPESFKNDRNKARYDDFEIKSQLISPSVFKQRIALREQELNAEGHRSGYEVENLPFIKEIITLPNDKGVIFDRNSPYDDDSGRVLEAHIYIHNTAFIIETDIVDLSNPNHKERKYINAGLTEAQLTNKPAKLAALRSLISRLSGRLEHEIPAEKGVCIPNGFIADDNKEHEIVTGFNYENNDFLFSLINDNTVIVDAGDTLFGRSNEMNEVLKKAHMETIKKEALTLHGIPAEKWLFRDIELHKQKGSQVYFILYANEAVATAIKPVVRFNLHNQYRQTRYSETQMIEIGNRLINSLRYKPNAF</sequence>
<evidence type="ECO:0000313" key="5">
    <source>
        <dbReference type="EMBL" id="POP49759.1"/>
    </source>
</evidence>
<feature type="domain" description="Tle cognate immunity protein 4 C-terminal" evidence="2">
    <location>
        <begin position="198"/>
        <end position="351"/>
    </location>
</feature>
<organism evidence="5 7">
    <name type="scientific">Superficieibacter electus</name>
    <dbReference type="NCBI Taxonomy" id="2022662"/>
    <lineage>
        <taxon>Bacteria</taxon>
        <taxon>Pseudomonadati</taxon>
        <taxon>Pseudomonadota</taxon>
        <taxon>Gammaproteobacteria</taxon>
        <taxon>Enterobacterales</taxon>
        <taxon>Enterobacteriaceae</taxon>
        <taxon>Superficieibacter</taxon>
    </lineage>
</organism>
<name>A0A2P5GT77_9ENTR</name>
<dbReference type="AlphaFoldDB" id="A0A2P5GT77"/>
<feature type="chain" id="PRO_5015187343" description="Tle cognate immunity protein 4 C-terminal domain-containing protein" evidence="1">
    <location>
        <begin position="23"/>
        <end position="353"/>
    </location>
</feature>
<feature type="domain" description="Tle cognate immunity protein 4 N-terminal" evidence="3">
    <location>
        <begin position="39"/>
        <end position="194"/>
    </location>
</feature>
<dbReference type="EMBL" id="PQGE01000004">
    <property type="protein sequence ID" value="POP46289.1"/>
    <property type="molecule type" value="Genomic_DNA"/>
</dbReference>
<evidence type="ECO:0000313" key="4">
    <source>
        <dbReference type="EMBL" id="POP46289.1"/>
    </source>
</evidence>
<keyword evidence="1" id="KW-0732">Signal</keyword>
<dbReference type="Proteomes" id="UP000237073">
    <property type="component" value="Unassembled WGS sequence"/>
</dbReference>
<dbReference type="RefSeq" id="WP_103675157.1">
    <property type="nucleotide sequence ID" value="NZ_PQGD01000004.1"/>
</dbReference>
<comment type="caution">
    <text evidence="5">The sequence shown here is derived from an EMBL/GenBank/DDBJ whole genome shotgun (WGS) entry which is preliminary data.</text>
</comment>
<evidence type="ECO:0000313" key="6">
    <source>
        <dbReference type="Proteomes" id="UP000237073"/>
    </source>
</evidence>
<feature type="signal peptide" evidence="1">
    <location>
        <begin position="1"/>
        <end position="22"/>
    </location>
</feature>
<dbReference type="Proteomes" id="UP000247005">
    <property type="component" value="Unassembled WGS sequence"/>
</dbReference>
<dbReference type="EMBL" id="PQGD01000004">
    <property type="protein sequence ID" value="POP49759.1"/>
    <property type="molecule type" value="Genomic_DNA"/>
</dbReference>
<keyword evidence="6" id="KW-1185">Reference proteome</keyword>
<evidence type="ECO:0008006" key="8">
    <source>
        <dbReference type="Google" id="ProtNLM"/>
    </source>
</evidence>
<evidence type="ECO:0000256" key="1">
    <source>
        <dbReference type="SAM" id="SignalP"/>
    </source>
</evidence>
<gene>
    <name evidence="5" type="ORF">CHU32_05910</name>
    <name evidence="4" type="ORF">CHU33_05895</name>
</gene>